<sequence>MPHYTVGLMGSQDRARWDAFVLRCPDATFFHRAGWQQIMEDSFGHATWFMYAATPQGDIHAVLPLAQINSRWFGNTLCSLPFCVYGGIAADNRAAADAVDQAAQQLATRLNVDHLEYRHRRPYHADWLHRDTYATFRKHLHADAEHNLLAIPRKQRAMVRKGMAAGLSSVVETDTRRFFDCYARSMHHLGTPMFSRRHFQLLQQVFGDDCEVLCIEHADRPVCAVLSFRFRDQIVPYYGGGGEPARRLAGNDFMYWEVMRRACAAGCTLFDFGRSKYGTGAFAFKKNWGFAPEPLHYDYQLHRAGQLKEVQPLNPRYQMLIKAWRLLPLSVANLIGPHIVRQLG</sequence>
<dbReference type="EMBL" id="WWCR01000004">
    <property type="protein sequence ID" value="MYM71696.1"/>
    <property type="molecule type" value="Genomic_DNA"/>
</dbReference>
<gene>
    <name evidence="2" type="ORF">GTP56_05730</name>
</gene>
<protein>
    <submittedName>
        <fullName evidence="2">FemAB family PEP-CTERM system-associated protein</fullName>
    </submittedName>
</protein>
<dbReference type="InterPro" id="IPR050644">
    <property type="entry name" value="PG_Glycine_Bridge_Synth"/>
</dbReference>
<dbReference type="AlphaFoldDB" id="A0A7X4GXY9"/>
<dbReference type="SUPFAM" id="SSF55729">
    <property type="entry name" value="Acyl-CoA N-acyltransferases (Nat)"/>
    <property type="match status" value="2"/>
</dbReference>
<dbReference type="NCBIfam" id="TIGR03019">
    <property type="entry name" value="pepcterm_femAB"/>
    <property type="match status" value="1"/>
</dbReference>
<dbReference type="PANTHER" id="PTHR36174:SF1">
    <property type="entry name" value="LIPID II:GLYCINE GLYCYLTRANSFERASE"/>
    <property type="match status" value="1"/>
</dbReference>
<organism evidence="2 3">
    <name type="scientific">Duganella margarita</name>
    <dbReference type="NCBI Taxonomy" id="2692170"/>
    <lineage>
        <taxon>Bacteria</taxon>
        <taxon>Pseudomonadati</taxon>
        <taxon>Pseudomonadota</taxon>
        <taxon>Betaproteobacteria</taxon>
        <taxon>Burkholderiales</taxon>
        <taxon>Oxalobacteraceae</taxon>
        <taxon>Telluria group</taxon>
        <taxon>Duganella</taxon>
    </lineage>
</organism>
<proteinExistence type="predicted"/>
<evidence type="ECO:0000313" key="3">
    <source>
        <dbReference type="Proteomes" id="UP000469734"/>
    </source>
</evidence>
<dbReference type="InterPro" id="IPR016181">
    <property type="entry name" value="Acyl_CoA_acyltransferase"/>
</dbReference>
<feature type="domain" description="BioF2-like acetyltransferase" evidence="1">
    <location>
        <begin position="173"/>
        <end position="285"/>
    </location>
</feature>
<evidence type="ECO:0000313" key="2">
    <source>
        <dbReference type="EMBL" id="MYM71696.1"/>
    </source>
</evidence>
<name>A0A7X4GXY9_9BURK</name>
<comment type="caution">
    <text evidence="2">The sequence shown here is derived from an EMBL/GenBank/DDBJ whole genome shotgun (WGS) entry which is preliminary data.</text>
</comment>
<evidence type="ECO:0000259" key="1">
    <source>
        <dbReference type="Pfam" id="PF13480"/>
    </source>
</evidence>
<dbReference type="InterPro" id="IPR038740">
    <property type="entry name" value="BioF2-like_GNAT_dom"/>
</dbReference>
<dbReference type="InterPro" id="IPR017469">
    <property type="entry name" value="PEP-CTERM_FemAB-rel"/>
</dbReference>
<dbReference type="Gene3D" id="3.40.630.30">
    <property type="match status" value="1"/>
</dbReference>
<dbReference type="Proteomes" id="UP000469734">
    <property type="component" value="Unassembled WGS sequence"/>
</dbReference>
<accession>A0A7X4GXY9</accession>
<dbReference type="PANTHER" id="PTHR36174">
    <property type="entry name" value="LIPID II:GLYCINE GLYCYLTRANSFERASE"/>
    <property type="match status" value="1"/>
</dbReference>
<dbReference type="Pfam" id="PF13480">
    <property type="entry name" value="Acetyltransf_6"/>
    <property type="match status" value="1"/>
</dbReference>
<reference evidence="2 3" key="1">
    <citation type="submission" date="2019-12" db="EMBL/GenBank/DDBJ databases">
        <title>Novel species isolated from a subtropical stream in China.</title>
        <authorList>
            <person name="Lu H."/>
        </authorList>
    </citation>
    <scope>NUCLEOTIDE SEQUENCE [LARGE SCALE GENOMIC DNA]</scope>
    <source>
        <strain evidence="2 3">FT134W</strain>
    </source>
</reference>